<dbReference type="Gene3D" id="3.40.605.10">
    <property type="entry name" value="Aldehyde Dehydrogenase, Chain A, domain 1"/>
    <property type="match status" value="1"/>
</dbReference>
<dbReference type="GO" id="GO:0010133">
    <property type="term" value="P:L-proline catabolic process to L-glutamate"/>
    <property type="evidence" value="ECO:0007669"/>
    <property type="project" value="TreeGrafter"/>
</dbReference>
<name>A0A176S3X1_9GAMM</name>
<dbReference type="EMBL" id="LUTY01000755">
    <property type="protein sequence ID" value="OAD22763.1"/>
    <property type="molecule type" value="Genomic_DNA"/>
</dbReference>
<dbReference type="InterPro" id="IPR050485">
    <property type="entry name" value="Proline_metab_enzyme"/>
</dbReference>
<keyword evidence="3" id="KW-0560">Oxidoreductase</keyword>
<dbReference type="InterPro" id="IPR005933">
    <property type="entry name" value="PutA_C"/>
</dbReference>
<dbReference type="InterPro" id="IPR016160">
    <property type="entry name" value="Ald_DH_CS_CYS"/>
</dbReference>
<gene>
    <name evidence="7" type="ORF">THIOM_001422</name>
</gene>
<comment type="caution">
    <text evidence="7">The sequence shown here is derived from an EMBL/GenBank/DDBJ whole genome shotgun (WGS) entry which is preliminary data.</text>
</comment>
<evidence type="ECO:0000256" key="2">
    <source>
        <dbReference type="ARBA" id="ARBA00012884"/>
    </source>
</evidence>
<dbReference type="Proteomes" id="UP000076962">
    <property type="component" value="Unassembled WGS sequence"/>
</dbReference>
<dbReference type="NCBIfam" id="TIGR01238">
    <property type="entry name" value="D1pyr5carbox3"/>
    <property type="match status" value="1"/>
</dbReference>
<feature type="domain" description="Aldehyde dehydrogenase" evidence="6">
    <location>
        <begin position="2"/>
        <end position="345"/>
    </location>
</feature>
<dbReference type="InterPro" id="IPR016161">
    <property type="entry name" value="Ald_DH/histidinol_DH"/>
</dbReference>
<dbReference type="Pfam" id="PF00171">
    <property type="entry name" value="Aldedh"/>
    <property type="match status" value="1"/>
</dbReference>
<evidence type="ECO:0000256" key="1">
    <source>
        <dbReference type="ARBA" id="ARBA00004786"/>
    </source>
</evidence>
<proteinExistence type="predicted"/>
<dbReference type="PROSITE" id="PS00070">
    <property type="entry name" value="ALDEHYDE_DEHYDR_CYS"/>
    <property type="match status" value="1"/>
</dbReference>
<dbReference type="InterPro" id="IPR016162">
    <property type="entry name" value="Ald_DH_N"/>
</dbReference>
<organism evidence="7 8">
    <name type="scientific">Candidatus Thiomargarita nelsonii</name>
    <dbReference type="NCBI Taxonomy" id="1003181"/>
    <lineage>
        <taxon>Bacteria</taxon>
        <taxon>Pseudomonadati</taxon>
        <taxon>Pseudomonadota</taxon>
        <taxon>Gammaproteobacteria</taxon>
        <taxon>Thiotrichales</taxon>
        <taxon>Thiotrichaceae</taxon>
        <taxon>Thiomargarita</taxon>
    </lineage>
</organism>
<evidence type="ECO:0000256" key="5">
    <source>
        <dbReference type="ARBA" id="ARBA00048142"/>
    </source>
</evidence>
<dbReference type="GO" id="GO:0009898">
    <property type="term" value="C:cytoplasmic side of plasma membrane"/>
    <property type="evidence" value="ECO:0007669"/>
    <property type="project" value="TreeGrafter"/>
</dbReference>
<dbReference type="EC" id="1.2.1.88" evidence="2"/>
<dbReference type="AlphaFoldDB" id="A0A176S3X1"/>
<dbReference type="GO" id="GO:0003842">
    <property type="term" value="F:L-glutamate gamma-semialdehyde dehydrogenase activity"/>
    <property type="evidence" value="ECO:0007669"/>
    <property type="project" value="UniProtKB-EC"/>
</dbReference>
<protein>
    <recommendedName>
        <fullName evidence="2">L-glutamate gamma-semialdehyde dehydrogenase</fullName>
        <ecNumber evidence="2">1.2.1.88</ecNumber>
    </recommendedName>
</protein>
<accession>A0A176S3X1</accession>
<dbReference type="InterPro" id="IPR015590">
    <property type="entry name" value="Aldehyde_DH_dom"/>
</dbReference>
<dbReference type="PANTHER" id="PTHR42862">
    <property type="entry name" value="DELTA-1-PYRROLINE-5-CARBOXYLATE DEHYDROGENASE 1, ISOFORM A-RELATED"/>
    <property type="match status" value="1"/>
</dbReference>
<evidence type="ECO:0000313" key="8">
    <source>
        <dbReference type="Proteomes" id="UP000076962"/>
    </source>
</evidence>
<keyword evidence="4" id="KW-0520">NAD</keyword>
<dbReference type="InterPro" id="IPR016163">
    <property type="entry name" value="Ald_DH_C"/>
</dbReference>
<evidence type="ECO:0000313" key="7">
    <source>
        <dbReference type="EMBL" id="OAD22763.1"/>
    </source>
</evidence>
<dbReference type="PANTHER" id="PTHR42862:SF1">
    <property type="entry name" value="DELTA-1-PYRROLINE-5-CARBOXYLATE DEHYDROGENASE 2, ISOFORM A-RELATED"/>
    <property type="match status" value="1"/>
</dbReference>
<comment type="pathway">
    <text evidence="1">Amino-acid degradation; L-proline degradation into L-glutamate; L-glutamate from L-proline: step 2/2.</text>
</comment>
<reference evidence="7 8" key="1">
    <citation type="submission" date="2016-05" db="EMBL/GenBank/DDBJ databases">
        <title>Single-cell genome of chain-forming Candidatus Thiomargarita nelsonii and comparison to other large sulfur-oxidizing bacteria.</title>
        <authorList>
            <person name="Winkel M."/>
            <person name="Salman V."/>
            <person name="Woyke T."/>
            <person name="Schulz-Vogt H."/>
            <person name="Richter M."/>
            <person name="Flood B."/>
            <person name="Bailey J."/>
            <person name="Amann R."/>
            <person name="Mussmann M."/>
        </authorList>
    </citation>
    <scope>NUCLEOTIDE SEQUENCE [LARGE SCALE GENOMIC DNA]</scope>
    <source>
        <strain evidence="7 8">THI036</strain>
    </source>
</reference>
<evidence type="ECO:0000256" key="3">
    <source>
        <dbReference type="ARBA" id="ARBA00023002"/>
    </source>
</evidence>
<dbReference type="SUPFAM" id="SSF53720">
    <property type="entry name" value="ALDH-like"/>
    <property type="match status" value="1"/>
</dbReference>
<keyword evidence="8" id="KW-1185">Reference proteome</keyword>
<comment type="catalytic activity">
    <reaction evidence="5">
        <text>L-glutamate 5-semialdehyde + NAD(+) + H2O = L-glutamate + NADH + 2 H(+)</text>
        <dbReference type="Rhea" id="RHEA:30235"/>
        <dbReference type="ChEBI" id="CHEBI:15377"/>
        <dbReference type="ChEBI" id="CHEBI:15378"/>
        <dbReference type="ChEBI" id="CHEBI:29985"/>
        <dbReference type="ChEBI" id="CHEBI:57540"/>
        <dbReference type="ChEBI" id="CHEBI:57945"/>
        <dbReference type="ChEBI" id="CHEBI:58066"/>
        <dbReference type="EC" id="1.2.1.88"/>
    </reaction>
</comment>
<sequence length="346" mass="37456">MAERAKCLERVADLFEENMAELIILCSREGGKTILDGVREVREAVDFCRYYAQRADSELQGRGVFVCISPWNFPLAIFTGQITAALVTGNCVIAKPASPTPLVACRAIELMHQAGIPTKVLHFLPGRSAILGKVLSSDPRIAGIAFTGSTETAHIINRFLAARDCVPLIAETGGQNAMLVDSSALPQQVVNDVIQSAFNSAGQRCSALRVLYLQQEIAPKVLEILKGAMMEIQVGDPTQLATDVGPVINGKAKAALEAHISTLRSQATLICETPLDETTVHGHFVAPIAFEINAISELTQEHFGPILHVIRYAFHDLDKVIDSINNYGYGLTLGVHSRDESTARKD</sequence>
<evidence type="ECO:0000259" key="6">
    <source>
        <dbReference type="Pfam" id="PF00171"/>
    </source>
</evidence>
<dbReference type="PATRIC" id="fig|1003181.4.peg.1997"/>
<evidence type="ECO:0000256" key="4">
    <source>
        <dbReference type="ARBA" id="ARBA00023027"/>
    </source>
</evidence>
<dbReference type="Gene3D" id="3.40.309.10">
    <property type="entry name" value="Aldehyde Dehydrogenase, Chain A, domain 2"/>
    <property type="match status" value="1"/>
</dbReference>